<dbReference type="InterPro" id="IPR002915">
    <property type="entry name" value="DeoC/FbaB/LacD_aldolase"/>
</dbReference>
<dbReference type="Pfam" id="PF01791">
    <property type="entry name" value="DeoC"/>
    <property type="match status" value="1"/>
</dbReference>
<dbReference type="PANTHER" id="PTHR47916">
    <property type="entry name" value="FRUCTOSE-BISPHOSPHATE ALDOLASE CLASS 1"/>
    <property type="match status" value="1"/>
</dbReference>
<dbReference type="GO" id="GO:0004332">
    <property type="term" value="F:fructose-bisphosphate aldolase activity"/>
    <property type="evidence" value="ECO:0007669"/>
    <property type="project" value="UniProtKB-EC"/>
</dbReference>
<dbReference type="InterPro" id="IPR013785">
    <property type="entry name" value="Aldolase_TIM"/>
</dbReference>
<dbReference type="EC" id="4.1.2.13" evidence="1"/>
<accession>A0A2M7SDC4</accession>
<dbReference type="InterPro" id="IPR050456">
    <property type="entry name" value="DeoC/FbaB_aldolase"/>
</dbReference>
<dbReference type="InterPro" id="IPR041720">
    <property type="entry name" value="FbaB-like"/>
</dbReference>
<organism evidence="1 2">
    <name type="scientific">Candidatus Desantisbacteria bacterium CG_4_10_14_0_8_um_filter_48_22</name>
    <dbReference type="NCBI Taxonomy" id="1974543"/>
    <lineage>
        <taxon>Bacteria</taxon>
        <taxon>Candidatus Desantisiibacteriota</taxon>
    </lineage>
</organism>
<dbReference type="PANTHER" id="PTHR47916:SF1">
    <property type="entry name" value="3-HYDROXY-5-PHOSPHONOOXYPENTANE-2,4-DIONE THIOLASE"/>
    <property type="match status" value="1"/>
</dbReference>
<proteinExistence type="predicted"/>
<dbReference type="EMBL" id="PFMR01000115">
    <property type="protein sequence ID" value="PIZ17470.1"/>
    <property type="molecule type" value="Genomic_DNA"/>
</dbReference>
<evidence type="ECO:0000313" key="1">
    <source>
        <dbReference type="EMBL" id="PIZ17470.1"/>
    </source>
</evidence>
<dbReference type="Gene3D" id="3.20.20.70">
    <property type="entry name" value="Aldolase class I"/>
    <property type="match status" value="1"/>
</dbReference>
<protein>
    <submittedName>
        <fullName evidence="1">Fructose-bisphosphate aldolase</fullName>
        <ecNumber evidence="1">4.1.2.13</ecNumber>
    </submittedName>
</protein>
<sequence>MDMGKKLRMRRIFKNGGNAIIVPMDHGLYYEPSGNLRDLHKLVRVISKTEADAILITPGMLGHVEDVIGNLAIVFRLDGTHTRMGLHLEKTKLISNLEQAVASGADIVVVNIFIGVENEDEHLEKLGTVATACFRYGMPLMAEMVPASTLLHQFGKAKEKGKDAARDMQLAGRLAAELGADCIKCQYTGDVESFKEVGASTPLPIVIAGGPKADTDEQFLDMIKDCIKAGAKGICIGRNVWGRENPADIISKLHKIVHI</sequence>
<dbReference type="SMART" id="SM01133">
    <property type="entry name" value="DeoC"/>
    <property type="match status" value="1"/>
</dbReference>
<gene>
    <name evidence="1" type="ORF">COY52_04550</name>
</gene>
<keyword evidence="1" id="KW-0456">Lyase</keyword>
<reference evidence="2" key="1">
    <citation type="submission" date="2017-09" db="EMBL/GenBank/DDBJ databases">
        <title>Depth-based differentiation of microbial function through sediment-hosted aquifers and enrichment of novel symbionts in the deep terrestrial subsurface.</title>
        <authorList>
            <person name="Probst A.J."/>
            <person name="Ladd B."/>
            <person name="Jarett J.K."/>
            <person name="Geller-Mcgrath D.E."/>
            <person name="Sieber C.M.K."/>
            <person name="Emerson J.B."/>
            <person name="Anantharaman K."/>
            <person name="Thomas B.C."/>
            <person name="Malmstrom R."/>
            <person name="Stieglmeier M."/>
            <person name="Klingl A."/>
            <person name="Woyke T."/>
            <person name="Ryan C.M."/>
            <person name="Banfield J.F."/>
        </authorList>
    </citation>
    <scope>NUCLEOTIDE SEQUENCE [LARGE SCALE GENOMIC DNA]</scope>
</reference>
<comment type="caution">
    <text evidence="1">The sequence shown here is derived from an EMBL/GenBank/DDBJ whole genome shotgun (WGS) entry which is preliminary data.</text>
</comment>
<dbReference type="AlphaFoldDB" id="A0A2M7SDC4"/>
<dbReference type="Proteomes" id="UP000229307">
    <property type="component" value="Unassembled WGS sequence"/>
</dbReference>
<evidence type="ECO:0000313" key="2">
    <source>
        <dbReference type="Proteomes" id="UP000229307"/>
    </source>
</evidence>
<dbReference type="SUPFAM" id="SSF51569">
    <property type="entry name" value="Aldolase"/>
    <property type="match status" value="1"/>
</dbReference>
<name>A0A2M7SDC4_9BACT</name>
<dbReference type="PIRSF" id="PIRSF038992">
    <property type="entry name" value="Aldolase_Ia"/>
    <property type="match status" value="1"/>
</dbReference>